<proteinExistence type="predicted"/>
<evidence type="ECO:0000313" key="1">
    <source>
        <dbReference type="EMBL" id="QMO42625.1"/>
    </source>
</evidence>
<dbReference type="AlphaFoldDB" id="A0A795VD05"/>
<sequence>MSDGKYNLTAKKTRDFASLKMEFSESRGSLRSLPERVSKAQEILMESKAATEQSGKENCILLLIPYS</sequence>
<dbReference type="Proteomes" id="UP000514754">
    <property type="component" value="Chromosome"/>
</dbReference>
<dbReference type="RefSeq" id="WP_128969934.1">
    <property type="nucleotide sequence ID" value="NZ_BFWG01000049.1"/>
</dbReference>
<name>A0A795VD05_ECOLX</name>
<accession>A0A795VD05</accession>
<evidence type="ECO:0000313" key="2">
    <source>
        <dbReference type="Proteomes" id="UP000514754"/>
    </source>
</evidence>
<protein>
    <submittedName>
        <fullName evidence="1">Uncharacterized protein</fullName>
    </submittedName>
</protein>
<reference evidence="1 2" key="1">
    <citation type="submission" date="2020-06" db="EMBL/GenBank/DDBJ databases">
        <title>REHAB project genomes.</title>
        <authorList>
            <person name="Shaw L.P."/>
        </authorList>
    </citation>
    <scope>NUCLEOTIDE SEQUENCE [LARGE SCALE GENOMIC DNA]</scope>
    <source>
        <strain evidence="1 2">RHB10-C12</strain>
    </source>
</reference>
<dbReference type="EMBL" id="CP057906">
    <property type="protein sequence ID" value="QMO42625.1"/>
    <property type="molecule type" value="Genomic_DNA"/>
</dbReference>
<gene>
    <name evidence="1" type="ORF">HVW43_21000</name>
</gene>
<organism evidence="1 2">
    <name type="scientific">Escherichia coli</name>
    <dbReference type="NCBI Taxonomy" id="562"/>
    <lineage>
        <taxon>Bacteria</taxon>
        <taxon>Pseudomonadati</taxon>
        <taxon>Pseudomonadota</taxon>
        <taxon>Gammaproteobacteria</taxon>
        <taxon>Enterobacterales</taxon>
        <taxon>Enterobacteriaceae</taxon>
        <taxon>Escherichia</taxon>
    </lineage>
</organism>